<dbReference type="PANTHER" id="PTHR16260:SF3">
    <property type="entry name" value="CHROMOSOME 14 OPEN READING FRAME 119-LIKE-RELATED"/>
    <property type="match status" value="1"/>
</dbReference>
<dbReference type="PANTHER" id="PTHR16260">
    <property type="entry name" value="SIMILAR TO 1700123O20RIK PROTEIN"/>
    <property type="match status" value="1"/>
</dbReference>
<dbReference type="Pfam" id="PF14969">
    <property type="entry name" value="DUF4508"/>
    <property type="match status" value="1"/>
</dbReference>
<dbReference type="Proteomes" id="UP000606274">
    <property type="component" value="Unassembled WGS sequence"/>
</dbReference>
<dbReference type="EMBL" id="JABFDY010000006">
    <property type="protein sequence ID" value="KAF7706062.1"/>
    <property type="molecule type" value="Genomic_DNA"/>
</dbReference>
<protein>
    <submittedName>
        <fullName evidence="1">Uncharacterized protein</fullName>
    </submittedName>
</protein>
<reference evidence="1" key="1">
    <citation type="submission" date="2020-08" db="EMBL/GenBank/DDBJ databases">
        <title>Chromosome-level assembly of Southern catfish (Silurus meridionalis) provides insights into visual adaptation to the nocturnal and benthic lifestyles.</title>
        <authorList>
            <person name="Zhang Y."/>
            <person name="Wang D."/>
            <person name="Peng Z."/>
        </authorList>
    </citation>
    <scope>NUCLEOTIDE SEQUENCE</scope>
    <source>
        <strain evidence="1">SWU-2019-XX</strain>
        <tissue evidence="1">Muscle</tissue>
    </source>
</reference>
<dbReference type="OrthoDB" id="6514241at2759"/>
<evidence type="ECO:0000313" key="2">
    <source>
        <dbReference type="Proteomes" id="UP000606274"/>
    </source>
</evidence>
<proteinExistence type="predicted"/>
<dbReference type="AlphaFoldDB" id="A0A8T0BFU1"/>
<evidence type="ECO:0000313" key="1">
    <source>
        <dbReference type="EMBL" id="KAF7706062.1"/>
    </source>
</evidence>
<keyword evidence="2" id="KW-1185">Reference proteome</keyword>
<gene>
    <name evidence="1" type="ORF">HF521_019316</name>
</gene>
<organism evidence="1 2">
    <name type="scientific">Silurus meridionalis</name>
    <name type="common">Southern catfish</name>
    <name type="synonym">Silurus soldatovi meridionalis</name>
    <dbReference type="NCBI Taxonomy" id="175797"/>
    <lineage>
        <taxon>Eukaryota</taxon>
        <taxon>Metazoa</taxon>
        <taxon>Chordata</taxon>
        <taxon>Craniata</taxon>
        <taxon>Vertebrata</taxon>
        <taxon>Euteleostomi</taxon>
        <taxon>Actinopterygii</taxon>
        <taxon>Neopterygii</taxon>
        <taxon>Teleostei</taxon>
        <taxon>Ostariophysi</taxon>
        <taxon>Siluriformes</taxon>
        <taxon>Siluridae</taxon>
        <taxon>Silurus</taxon>
    </lineage>
</organism>
<comment type="caution">
    <text evidence="1">The sequence shown here is derived from an EMBL/GenBank/DDBJ whole genome shotgun (WGS) entry which is preliminary data.</text>
</comment>
<sequence>MAWFHHALQEASLPPSTMDNHACLESNPRSAVPVALSEGQGWPQSLQSPITSYPTASQDMAFPRVGEHLHISFLNQSDGPVPLSYVTLQEQRCVISWFLGWGSSQRERFLQDLISKAVPGKVCSLLEHLNNLQVKDCPPNIFECQLKLWTQWFDTWTDEERNVFLTSLEEKDPVFVAHFYKGLASTAGRD</sequence>
<dbReference type="InterPro" id="IPR028019">
    <property type="entry name" value="DUF4508"/>
</dbReference>
<accession>A0A8T0BFU1</accession>
<name>A0A8T0BFU1_SILME</name>